<evidence type="ECO:0000313" key="1">
    <source>
        <dbReference type="EMBL" id="GAA0185517.1"/>
    </source>
</evidence>
<dbReference type="InterPro" id="IPR043459">
    <property type="entry name" value="NFD6/NOXY2-like"/>
</dbReference>
<comment type="caution">
    <text evidence="1">The sequence shown here is derived from an EMBL/GenBank/DDBJ whole genome shotgun (WGS) entry which is preliminary data.</text>
</comment>
<reference evidence="1 2" key="1">
    <citation type="submission" date="2024-01" db="EMBL/GenBank/DDBJ databases">
        <title>The complete chloroplast genome sequence of Lithospermum erythrorhizon: insights into the phylogenetic relationship among Boraginaceae species and the maternal lineages of purple gromwells.</title>
        <authorList>
            <person name="Okada T."/>
            <person name="Watanabe K."/>
        </authorList>
    </citation>
    <scope>NUCLEOTIDE SEQUENCE [LARGE SCALE GENOMIC DNA]</scope>
</reference>
<evidence type="ECO:0000313" key="2">
    <source>
        <dbReference type="Proteomes" id="UP001454036"/>
    </source>
</evidence>
<dbReference type="Proteomes" id="UP001454036">
    <property type="component" value="Unassembled WGS sequence"/>
</dbReference>
<protein>
    <recommendedName>
        <fullName evidence="3">Protein NUCLEAR FUSION DEFECTIVE 6, chloroplastic/mitochondrial-like</fullName>
    </recommendedName>
</protein>
<keyword evidence="2" id="KW-1185">Reference proteome</keyword>
<dbReference type="PANTHER" id="PTHR33156:SF48">
    <property type="entry name" value="PROTEIN NUCLEAR FUSION DEFECTIVE 6, MITOCHONDRIAL"/>
    <property type="match status" value="1"/>
</dbReference>
<accession>A0AAV3RYR7</accession>
<dbReference type="AlphaFoldDB" id="A0AAV3RYR7"/>
<gene>
    <name evidence="1" type="ORF">LIER_32805</name>
</gene>
<dbReference type="EMBL" id="BAABME010012782">
    <property type="protein sequence ID" value="GAA0185517.1"/>
    <property type="molecule type" value="Genomic_DNA"/>
</dbReference>
<dbReference type="GO" id="GO:0005739">
    <property type="term" value="C:mitochondrion"/>
    <property type="evidence" value="ECO:0007669"/>
    <property type="project" value="TreeGrafter"/>
</dbReference>
<organism evidence="1 2">
    <name type="scientific">Lithospermum erythrorhizon</name>
    <name type="common">Purple gromwell</name>
    <name type="synonym">Lithospermum officinale var. erythrorhizon</name>
    <dbReference type="NCBI Taxonomy" id="34254"/>
    <lineage>
        <taxon>Eukaryota</taxon>
        <taxon>Viridiplantae</taxon>
        <taxon>Streptophyta</taxon>
        <taxon>Embryophyta</taxon>
        <taxon>Tracheophyta</taxon>
        <taxon>Spermatophyta</taxon>
        <taxon>Magnoliopsida</taxon>
        <taxon>eudicotyledons</taxon>
        <taxon>Gunneridae</taxon>
        <taxon>Pentapetalae</taxon>
        <taxon>asterids</taxon>
        <taxon>lamiids</taxon>
        <taxon>Boraginales</taxon>
        <taxon>Boraginaceae</taxon>
        <taxon>Boraginoideae</taxon>
        <taxon>Lithospermeae</taxon>
        <taxon>Lithospermum</taxon>
    </lineage>
</organism>
<evidence type="ECO:0008006" key="3">
    <source>
        <dbReference type="Google" id="ProtNLM"/>
    </source>
</evidence>
<sequence>MAAAAAAARSAVRSPSFRSAAAKITAGSKPSPSPFRIPSRVPLSARFFRCPAEMTACSLQPFHTATASALMTSMLTVSRCGFCWLPEVMITETAESTNLFYYVNS</sequence>
<name>A0AAV3RYR7_LITER</name>
<proteinExistence type="predicted"/>
<dbReference type="PANTHER" id="PTHR33156">
    <property type="entry name" value="OS02G0230000 PROTEIN"/>
    <property type="match status" value="1"/>
</dbReference>